<reference evidence="1" key="1">
    <citation type="submission" date="2020-08" db="EMBL/GenBank/DDBJ databases">
        <title>Multicomponent nature underlies the extraordinary mechanical properties of spider dragline silk.</title>
        <authorList>
            <person name="Kono N."/>
            <person name="Nakamura H."/>
            <person name="Mori M."/>
            <person name="Yoshida Y."/>
            <person name="Ohtoshi R."/>
            <person name="Malay A.D."/>
            <person name="Moran D.A.P."/>
            <person name="Tomita M."/>
            <person name="Numata K."/>
            <person name="Arakawa K."/>
        </authorList>
    </citation>
    <scope>NUCLEOTIDE SEQUENCE</scope>
</reference>
<protein>
    <submittedName>
        <fullName evidence="1">Uncharacterized protein</fullName>
    </submittedName>
</protein>
<dbReference type="AlphaFoldDB" id="A0A8X6V9L1"/>
<proteinExistence type="predicted"/>
<dbReference type="EMBL" id="BMAU01021201">
    <property type="protein sequence ID" value="GFX98069.1"/>
    <property type="molecule type" value="Genomic_DNA"/>
</dbReference>
<sequence length="138" mass="15906">MMANLEFETVTTIVAGLQSVKIGLEKLCSRNATLLTAKGVFSFVIRELNEQHSELAKNMKYSLIQRINERRNVYLIGLMQYLNFKRKYTAAAVTVDISRLPSKNCLVRQSQIRTRLSAKKRNQYIFNSSHSEEESMEI</sequence>
<name>A0A8X6V9L1_TRICX</name>
<evidence type="ECO:0000313" key="2">
    <source>
        <dbReference type="Proteomes" id="UP000887159"/>
    </source>
</evidence>
<accession>A0A8X6V9L1</accession>
<comment type="caution">
    <text evidence="1">The sequence shown here is derived from an EMBL/GenBank/DDBJ whole genome shotgun (WGS) entry which is preliminary data.</text>
</comment>
<keyword evidence="2" id="KW-1185">Reference proteome</keyword>
<evidence type="ECO:0000313" key="1">
    <source>
        <dbReference type="EMBL" id="GFX98069.1"/>
    </source>
</evidence>
<gene>
    <name evidence="1" type="primary">AVEN_88608_1</name>
    <name evidence="1" type="ORF">TNCV_4907181</name>
</gene>
<organism evidence="1 2">
    <name type="scientific">Trichonephila clavipes</name>
    <name type="common">Golden silk orbweaver</name>
    <name type="synonym">Nephila clavipes</name>
    <dbReference type="NCBI Taxonomy" id="2585209"/>
    <lineage>
        <taxon>Eukaryota</taxon>
        <taxon>Metazoa</taxon>
        <taxon>Ecdysozoa</taxon>
        <taxon>Arthropoda</taxon>
        <taxon>Chelicerata</taxon>
        <taxon>Arachnida</taxon>
        <taxon>Araneae</taxon>
        <taxon>Araneomorphae</taxon>
        <taxon>Entelegynae</taxon>
        <taxon>Araneoidea</taxon>
        <taxon>Nephilidae</taxon>
        <taxon>Trichonephila</taxon>
    </lineage>
</organism>
<dbReference type="Proteomes" id="UP000887159">
    <property type="component" value="Unassembled WGS sequence"/>
</dbReference>